<keyword evidence="1" id="KW-0812">Transmembrane</keyword>
<dbReference type="STRING" id="81985.R0HM14"/>
<feature type="transmembrane region" description="Helical" evidence="1">
    <location>
        <begin position="114"/>
        <end position="131"/>
    </location>
</feature>
<dbReference type="Proteomes" id="UP000029121">
    <property type="component" value="Unassembled WGS sequence"/>
</dbReference>
<proteinExistence type="predicted"/>
<organism evidence="2 3">
    <name type="scientific">Capsella rubella</name>
    <dbReference type="NCBI Taxonomy" id="81985"/>
    <lineage>
        <taxon>Eukaryota</taxon>
        <taxon>Viridiplantae</taxon>
        <taxon>Streptophyta</taxon>
        <taxon>Embryophyta</taxon>
        <taxon>Tracheophyta</taxon>
        <taxon>Spermatophyta</taxon>
        <taxon>Magnoliopsida</taxon>
        <taxon>eudicotyledons</taxon>
        <taxon>Gunneridae</taxon>
        <taxon>Pentapetalae</taxon>
        <taxon>rosids</taxon>
        <taxon>malvids</taxon>
        <taxon>Brassicales</taxon>
        <taxon>Brassicaceae</taxon>
        <taxon>Camelineae</taxon>
        <taxon>Capsella</taxon>
    </lineage>
</organism>
<protein>
    <submittedName>
        <fullName evidence="2">Uncharacterized protein</fullName>
    </submittedName>
</protein>
<dbReference type="AlphaFoldDB" id="R0HM14"/>
<keyword evidence="1" id="KW-1133">Transmembrane helix</keyword>
<evidence type="ECO:0000313" key="3">
    <source>
        <dbReference type="Proteomes" id="UP000029121"/>
    </source>
</evidence>
<accession>R0HM14</accession>
<dbReference type="Gene3D" id="1.10.287.1060">
    <property type="entry name" value="ESAT-6-like"/>
    <property type="match status" value="1"/>
</dbReference>
<dbReference type="EMBL" id="KB870809">
    <property type="protein sequence ID" value="EOA24938.1"/>
    <property type="molecule type" value="Genomic_DNA"/>
</dbReference>
<evidence type="ECO:0000313" key="2">
    <source>
        <dbReference type="EMBL" id="EOA24938.1"/>
    </source>
</evidence>
<evidence type="ECO:0000256" key="1">
    <source>
        <dbReference type="SAM" id="Phobius"/>
    </source>
</evidence>
<sequence>MMMVTWLAGKPCKSLSELHKSIVVTKKHLESLEQWEKDCLEKAAINLEKAREHCRKYDRDDALYCLKLKRLHERTAQTSRNLQLPVRIQLVSMERVKDKLTEAMRDKDHTTKKTIQVFIYFSLLLLILAYFV</sequence>
<keyword evidence="1" id="KW-0472">Membrane</keyword>
<reference evidence="3" key="1">
    <citation type="journal article" date="2013" name="Nat. Genet.">
        <title>The Capsella rubella genome and the genomic consequences of rapid mating system evolution.</title>
        <authorList>
            <person name="Slotte T."/>
            <person name="Hazzouri K.M."/>
            <person name="Agren J.A."/>
            <person name="Koenig D."/>
            <person name="Maumus F."/>
            <person name="Guo Y.L."/>
            <person name="Steige K."/>
            <person name="Platts A.E."/>
            <person name="Escobar J.S."/>
            <person name="Newman L.K."/>
            <person name="Wang W."/>
            <person name="Mandakova T."/>
            <person name="Vello E."/>
            <person name="Smith L.M."/>
            <person name="Henz S.R."/>
            <person name="Steffen J."/>
            <person name="Takuno S."/>
            <person name="Brandvain Y."/>
            <person name="Coop G."/>
            <person name="Andolfatto P."/>
            <person name="Hu T.T."/>
            <person name="Blanchette M."/>
            <person name="Clark R.M."/>
            <person name="Quesneville H."/>
            <person name="Nordborg M."/>
            <person name="Gaut B.S."/>
            <person name="Lysak M.A."/>
            <person name="Jenkins J."/>
            <person name="Grimwood J."/>
            <person name="Chapman J."/>
            <person name="Prochnik S."/>
            <person name="Shu S."/>
            <person name="Rokhsar D."/>
            <person name="Schmutz J."/>
            <person name="Weigel D."/>
            <person name="Wright S.I."/>
        </authorList>
    </citation>
    <scope>NUCLEOTIDE SEQUENCE [LARGE SCALE GENOMIC DNA]</scope>
    <source>
        <strain evidence="3">cv. Monte Gargano</strain>
    </source>
</reference>
<gene>
    <name evidence="2" type="ORF">CARUB_v10018230mg</name>
</gene>
<name>R0HM14_9BRAS</name>
<keyword evidence="3" id="KW-1185">Reference proteome</keyword>
<dbReference type="KEGG" id="crb:17886067"/>